<dbReference type="InterPro" id="IPR050142">
    <property type="entry name" value="MADS-box/MEF2_TF"/>
</dbReference>
<evidence type="ECO:0000256" key="1">
    <source>
        <dbReference type="ARBA" id="ARBA00004123"/>
    </source>
</evidence>
<evidence type="ECO:0000256" key="5">
    <source>
        <dbReference type="ARBA" id="ARBA00023242"/>
    </source>
</evidence>
<dbReference type="InterPro" id="IPR033896">
    <property type="entry name" value="MEF2-like_N"/>
</dbReference>
<dbReference type="Pfam" id="PF00319">
    <property type="entry name" value="SRF-TF"/>
    <property type="match status" value="1"/>
</dbReference>
<accession>Q9SED8</accession>
<dbReference type="GO" id="GO:0045944">
    <property type="term" value="P:positive regulation of transcription by RNA polymerase II"/>
    <property type="evidence" value="ECO:0007669"/>
    <property type="project" value="InterPro"/>
</dbReference>
<dbReference type="PROSITE" id="PS50066">
    <property type="entry name" value="MADS_BOX_2"/>
    <property type="match status" value="1"/>
</dbReference>
<dbReference type="SUPFAM" id="SSF55455">
    <property type="entry name" value="SRF-like"/>
    <property type="match status" value="1"/>
</dbReference>
<keyword evidence="5" id="KW-0539">Nucleus</keyword>
<organism evidence="8">
    <name type="scientific">Picea abies</name>
    <name type="common">Norway spruce</name>
    <name type="synonym">Picea excelsa</name>
    <dbReference type="NCBI Taxonomy" id="3329"/>
    <lineage>
        <taxon>Eukaryota</taxon>
        <taxon>Viridiplantae</taxon>
        <taxon>Streptophyta</taxon>
        <taxon>Embryophyta</taxon>
        <taxon>Tracheophyta</taxon>
        <taxon>Spermatophyta</taxon>
        <taxon>Pinopsida</taxon>
        <taxon>Pinidae</taxon>
        <taxon>Conifers I</taxon>
        <taxon>Pinales</taxon>
        <taxon>Pinaceae</taxon>
        <taxon>Picea</taxon>
    </lineage>
</organism>
<keyword evidence="3" id="KW-0238">DNA-binding</keyword>
<dbReference type="InterPro" id="IPR036879">
    <property type="entry name" value="TF_MADSbox_sf"/>
</dbReference>
<keyword evidence="4" id="KW-0804">Transcription</keyword>
<name>Q9SED8_PICAB</name>
<dbReference type="CDD" id="cd00265">
    <property type="entry name" value="MADS_MEF2_like"/>
    <property type="match status" value="1"/>
</dbReference>
<dbReference type="SMART" id="SM00432">
    <property type="entry name" value="MADS"/>
    <property type="match status" value="1"/>
</dbReference>
<evidence type="ECO:0000313" key="8">
    <source>
        <dbReference type="EMBL" id="AAF18377.1"/>
    </source>
</evidence>
<dbReference type="GO" id="GO:0046983">
    <property type="term" value="F:protein dimerization activity"/>
    <property type="evidence" value="ECO:0007669"/>
    <property type="project" value="InterPro"/>
</dbReference>
<dbReference type="Pfam" id="PF01486">
    <property type="entry name" value="K-box"/>
    <property type="match status" value="1"/>
</dbReference>
<dbReference type="GO" id="GO:0003700">
    <property type="term" value="F:DNA-binding transcription factor activity"/>
    <property type="evidence" value="ECO:0007669"/>
    <property type="project" value="InterPro"/>
</dbReference>
<dbReference type="InterPro" id="IPR002100">
    <property type="entry name" value="TF_MADSbox"/>
</dbReference>
<evidence type="ECO:0000256" key="4">
    <source>
        <dbReference type="ARBA" id="ARBA00023163"/>
    </source>
</evidence>
<dbReference type="Gene3D" id="3.40.1810.10">
    <property type="entry name" value="Transcription factor, MADS-box"/>
    <property type="match status" value="1"/>
</dbReference>
<evidence type="ECO:0000256" key="3">
    <source>
        <dbReference type="ARBA" id="ARBA00023125"/>
    </source>
</evidence>
<dbReference type="PRINTS" id="PR00404">
    <property type="entry name" value="MADSDOMAIN"/>
</dbReference>
<dbReference type="EMBL" id="AF158544">
    <property type="protein sequence ID" value="AAF18377.1"/>
    <property type="molecule type" value="mRNA"/>
</dbReference>
<protein>
    <submittedName>
        <fullName evidence="8">MADS-box transcription factor</fullName>
    </submittedName>
</protein>
<reference evidence="8" key="1">
    <citation type="journal article" date="1999" name="Dev. Genet.">
        <title>MADS-box genes active in developing pollen cones of Norway spruce (Picea abies) are homologous to the B-class floral homeotic genes in angiosperms.</title>
        <authorList>
            <person name="Sundstrom J."/>
            <person name="Carlsbecker A."/>
            <person name="Svensson M.E."/>
            <person name="Svenson M."/>
            <person name="Johanson U."/>
            <person name="Theissen G."/>
            <person name="Engstrom P."/>
        </authorList>
    </citation>
    <scope>NUCLEOTIDE SEQUENCE</scope>
    <source>
        <tissue evidence="8">Developing pollen cone</tissue>
    </source>
</reference>
<gene>
    <name evidence="8" type="primary">DAL13</name>
</gene>
<feature type="domain" description="K-box" evidence="7">
    <location>
        <begin position="83"/>
        <end position="177"/>
    </location>
</feature>
<evidence type="ECO:0000259" key="6">
    <source>
        <dbReference type="PROSITE" id="PS50066"/>
    </source>
</evidence>
<dbReference type="PANTHER" id="PTHR48019">
    <property type="entry name" value="SERUM RESPONSE FACTOR HOMOLOG"/>
    <property type="match status" value="1"/>
</dbReference>
<sequence length="219" mass="25583">MGRGKIEIKMIENPTNRQVTFSKRRGGLTKKAQELSVLCNAEVALIVFSNTGKLHQWSSSSMKKVLERYQKSEQGLGLMDYQHQQLLFEMRRITKENESLQARLRILYRHMRGEDINSLKLPELFNLEKQPELAGTQVRRRKDHVLDNEKIKGKNKERRLQQENMILQEMVDQHHGHMEEDNGEINFVLCQPLKRLSAAFPAPLLRLQPNQPNLQDIGY</sequence>
<dbReference type="PROSITE" id="PS51297">
    <property type="entry name" value="K_BOX"/>
    <property type="match status" value="1"/>
</dbReference>
<dbReference type="InterPro" id="IPR002487">
    <property type="entry name" value="TF_Kbox"/>
</dbReference>
<dbReference type="FunFam" id="3.40.1810.10:FF:000003">
    <property type="entry name" value="MADS-box transcription factor MADS-MC"/>
    <property type="match status" value="1"/>
</dbReference>
<dbReference type="GO" id="GO:0000977">
    <property type="term" value="F:RNA polymerase II transcription regulatory region sequence-specific DNA binding"/>
    <property type="evidence" value="ECO:0007669"/>
    <property type="project" value="InterPro"/>
</dbReference>
<dbReference type="AlphaFoldDB" id="Q9SED8"/>
<evidence type="ECO:0000256" key="2">
    <source>
        <dbReference type="ARBA" id="ARBA00023015"/>
    </source>
</evidence>
<comment type="subcellular location">
    <subcellularLocation>
        <location evidence="1">Nucleus</location>
    </subcellularLocation>
</comment>
<proteinExistence type="evidence at transcript level"/>
<keyword evidence="2" id="KW-0805">Transcription regulation</keyword>
<dbReference type="GO" id="GO:0005634">
    <property type="term" value="C:nucleus"/>
    <property type="evidence" value="ECO:0007669"/>
    <property type="project" value="UniProtKB-SubCell"/>
</dbReference>
<evidence type="ECO:0000259" key="7">
    <source>
        <dbReference type="PROSITE" id="PS51297"/>
    </source>
</evidence>
<feature type="domain" description="MADS-box" evidence="6">
    <location>
        <begin position="1"/>
        <end position="61"/>
    </location>
</feature>